<dbReference type="AlphaFoldDB" id="A0AAJ7FDA8"/>
<feature type="compositionally biased region" description="Basic and acidic residues" evidence="1">
    <location>
        <begin position="84"/>
        <end position="101"/>
    </location>
</feature>
<sequence>MKIAIFIFLAIVDGILGGGGHGGKHHVHLKIHVPEIIKHHIHTKTVFIHVHTGGGGKKKEAPKKKENHLEESHHEDYSSWSSSYDHHGGHEEKHGGGDHKNQVEIIGMGHLGGLGGHKNSHQSITDTYSPPATMSMEEIHAHFFGKPAEQIMAHPQSFGTLHDTHQGLIQGAIGNHGVVGYSHPPQYAVHETVNELPHNNLQHYQDSHEEGYRKGLHSETGHVYSDELKKFYDDKHDEADMSLNNYQDELYDKSHAQYYANDNNHFGMDDHDSYKYADDDHLSSLHAR</sequence>
<feature type="chain" id="PRO_5042609595" evidence="2">
    <location>
        <begin position="18"/>
        <end position="288"/>
    </location>
</feature>
<evidence type="ECO:0000256" key="2">
    <source>
        <dbReference type="SAM" id="SignalP"/>
    </source>
</evidence>
<accession>A0AAJ7FDA8</accession>
<dbReference type="RefSeq" id="XP_015586113.1">
    <property type="nucleotide sequence ID" value="XM_015730627.2"/>
</dbReference>
<dbReference type="Proteomes" id="UP000694920">
    <property type="component" value="Unplaced"/>
</dbReference>
<keyword evidence="3" id="KW-1185">Reference proteome</keyword>
<evidence type="ECO:0000313" key="3">
    <source>
        <dbReference type="Proteomes" id="UP000694920"/>
    </source>
</evidence>
<dbReference type="GeneID" id="107263432"/>
<organism evidence="3 4">
    <name type="scientific">Cephus cinctus</name>
    <name type="common">Wheat stem sawfly</name>
    <dbReference type="NCBI Taxonomy" id="211228"/>
    <lineage>
        <taxon>Eukaryota</taxon>
        <taxon>Metazoa</taxon>
        <taxon>Ecdysozoa</taxon>
        <taxon>Arthropoda</taxon>
        <taxon>Hexapoda</taxon>
        <taxon>Insecta</taxon>
        <taxon>Pterygota</taxon>
        <taxon>Neoptera</taxon>
        <taxon>Endopterygota</taxon>
        <taxon>Hymenoptera</taxon>
        <taxon>Cephoidea</taxon>
        <taxon>Cephidae</taxon>
        <taxon>Cephus</taxon>
    </lineage>
</organism>
<reference evidence="4" key="1">
    <citation type="submission" date="2025-08" db="UniProtKB">
        <authorList>
            <consortium name="RefSeq"/>
        </authorList>
    </citation>
    <scope>IDENTIFICATION</scope>
</reference>
<keyword evidence="2" id="KW-0732">Signal</keyword>
<name>A0AAJ7FDA8_CEPCN</name>
<evidence type="ECO:0000313" key="4">
    <source>
        <dbReference type="RefSeq" id="XP_015586113.1"/>
    </source>
</evidence>
<protein>
    <submittedName>
        <fullName evidence="4">Uncharacterized protein LOC107263432</fullName>
    </submittedName>
</protein>
<feature type="compositionally biased region" description="Basic and acidic residues" evidence="1">
    <location>
        <begin position="57"/>
        <end position="77"/>
    </location>
</feature>
<dbReference type="KEGG" id="ccin:107263432"/>
<gene>
    <name evidence="4" type="primary">LOC107263432</name>
</gene>
<evidence type="ECO:0000256" key="1">
    <source>
        <dbReference type="SAM" id="MobiDB-lite"/>
    </source>
</evidence>
<proteinExistence type="predicted"/>
<feature type="region of interest" description="Disordered" evidence="1">
    <location>
        <begin position="51"/>
        <end position="101"/>
    </location>
</feature>
<feature type="signal peptide" evidence="2">
    <location>
        <begin position="1"/>
        <end position="17"/>
    </location>
</feature>